<name>A0ABU6AQ85_9NOCA</name>
<organism evidence="1 2">
    <name type="scientific">Nocardia implantans</name>
    <dbReference type="NCBI Taxonomy" id="3108168"/>
    <lineage>
        <taxon>Bacteria</taxon>
        <taxon>Bacillati</taxon>
        <taxon>Actinomycetota</taxon>
        <taxon>Actinomycetes</taxon>
        <taxon>Mycobacteriales</taxon>
        <taxon>Nocardiaceae</taxon>
        <taxon>Nocardia</taxon>
    </lineage>
</organism>
<dbReference type="Proteomes" id="UP001348098">
    <property type="component" value="Unassembled WGS sequence"/>
</dbReference>
<dbReference type="RefSeq" id="WP_195077629.1">
    <property type="nucleotide sequence ID" value="NZ_JAYESH010000001.1"/>
</dbReference>
<proteinExistence type="predicted"/>
<dbReference type="Gene3D" id="3.40.50.300">
    <property type="entry name" value="P-loop containing nucleotide triphosphate hydrolases"/>
    <property type="match status" value="1"/>
</dbReference>
<evidence type="ECO:0000313" key="2">
    <source>
        <dbReference type="Proteomes" id="UP001348098"/>
    </source>
</evidence>
<evidence type="ECO:0000313" key="1">
    <source>
        <dbReference type="EMBL" id="MEB3509607.1"/>
    </source>
</evidence>
<reference evidence="1 2" key="1">
    <citation type="submission" date="2023-12" db="EMBL/GenBank/DDBJ databases">
        <title>novel species in genus Nocarida.</title>
        <authorList>
            <person name="Li Z."/>
        </authorList>
    </citation>
    <scope>NUCLEOTIDE SEQUENCE [LARGE SCALE GENOMIC DNA]</scope>
    <source>
        <strain evidence="1 2">CDC186</strain>
    </source>
</reference>
<protein>
    <submittedName>
        <fullName evidence="1">GTPase domain-containing protein</fullName>
    </submittedName>
</protein>
<accession>A0ABU6AQ85</accession>
<gene>
    <name evidence="1" type="ORF">U3653_06215</name>
</gene>
<dbReference type="SUPFAM" id="SSF52540">
    <property type="entry name" value="P-loop containing nucleoside triphosphate hydrolases"/>
    <property type="match status" value="1"/>
</dbReference>
<dbReference type="InterPro" id="IPR027417">
    <property type="entry name" value="P-loop_NTPase"/>
</dbReference>
<dbReference type="EMBL" id="JAYKYQ010000002">
    <property type="protein sequence ID" value="MEB3509607.1"/>
    <property type="molecule type" value="Genomic_DNA"/>
</dbReference>
<comment type="caution">
    <text evidence="1">The sequence shown here is derived from an EMBL/GenBank/DDBJ whole genome shotgun (WGS) entry which is preliminary data.</text>
</comment>
<keyword evidence="2" id="KW-1185">Reference proteome</keyword>
<sequence length="400" mass="43921">MDVFSKRRCPYCGHVVMLGELPIVATNRVKRRPVGNGGGQQLFAPAVHVPVYDVIRSWPVVVEAPLNTTAERLHNRVLQKALPPALPLLSDVDPALVPRRLCHRCATPMPEDIDNYPIYTIAVVGTSGAGKSHYLTSALREAVYRQGLEHCDFTEFTFDNDSGNRFDNDYFIPVFRQRFLLAPTPEGTDVARNPLVCKVAVGQNDPALVLFHDVAGEDLADPRRRASTAGFVRRADATIFLIDPLSLDRPDGRPWPVDGAVDTAYANQANLLNACMEELDHAHRRRTPIAIALSKSDLVANALGRPVAFAAPADMSSVAAWRKDAEWIDQEVRQVLREFGGNDVVAAGRRRPGDLVSFHAVAAIGDTPNADTIDVLKPVRCLDPLLMVLLRLPEISGRRG</sequence>